<dbReference type="Gene3D" id="2.30.30.940">
    <property type="match status" value="1"/>
</dbReference>
<gene>
    <name evidence="10" type="ORF">A3G50_01790</name>
</gene>
<dbReference type="CDD" id="cd18809">
    <property type="entry name" value="SF1_C_RecD"/>
    <property type="match status" value="1"/>
</dbReference>
<organism evidence="10 11">
    <name type="scientific">Candidatus Jorgensenbacteria bacterium RIFCSPLOWO2_12_FULL_42_11</name>
    <dbReference type="NCBI Taxonomy" id="1798473"/>
    <lineage>
        <taxon>Bacteria</taxon>
        <taxon>Candidatus Joergenseniibacteriota</taxon>
    </lineage>
</organism>
<accession>A0A1F6C1P7</accession>
<dbReference type="GO" id="GO:0006281">
    <property type="term" value="P:DNA repair"/>
    <property type="evidence" value="ECO:0007669"/>
    <property type="project" value="InterPro"/>
</dbReference>
<evidence type="ECO:0000259" key="9">
    <source>
        <dbReference type="SMART" id="SM00382"/>
    </source>
</evidence>
<evidence type="ECO:0000256" key="7">
    <source>
        <dbReference type="ARBA" id="ARBA00023204"/>
    </source>
</evidence>
<dbReference type="EMBL" id="MFKM01000024">
    <property type="protein sequence ID" value="OGG43135.1"/>
    <property type="molecule type" value="Genomic_DNA"/>
</dbReference>
<dbReference type="SMART" id="SM00382">
    <property type="entry name" value="AAA"/>
    <property type="match status" value="1"/>
</dbReference>
<keyword evidence="7" id="KW-0234">DNA repair</keyword>
<dbReference type="InterPro" id="IPR027417">
    <property type="entry name" value="P-loop_NTPase"/>
</dbReference>
<dbReference type="PANTHER" id="PTHR47642:SF5">
    <property type="entry name" value="ATP-DEPENDENT DNA HELICASE"/>
    <property type="match status" value="1"/>
</dbReference>
<dbReference type="Pfam" id="PF21530">
    <property type="entry name" value="Pif1_2B_dom"/>
    <property type="match status" value="1"/>
</dbReference>
<dbReference type="Proteomes" id="UP000176633">
    <property type="component" value="Unassembled WGS sequence"/>
</dbReference>
<evidence type="ECO:0000313" key="11">
    <source>
        <dbReference type="Proteomes" id="UP000176633"/>
    </source>
</evidence>
<evidence type="ECO:0000256" key="8">
    <source>
        <dbReference type="ARBA" id="ARBA00023235"/>
    </source>
</evidence>
<reference evidence="10 11" key="1">
    <citation type="journal article" date="2016" name="Nat. Commun.">
        <title>Thousands of microbial genomes shed light on interconnected biogeochemical processes in an aquifer system.</title>
        <authorList>
            <person name="Anantharaman K."/>
            <person name="Brown C.T."/>
            <person name="Hug L.A."/>
            <person name="Sharon I."/>
            <person name="Castelle C.J."/>
            <person name="Probst A.J."/>
            <person name="Thomas B.C."/>
            <person name="Singh A."/>
            <person name="Wilkins M.J."/>
            <person name="Karaoz U."/>
            <person name="Brodie E.L."/>
            <person name="Williams K.H."/>
            <person name="Hubbard S.S."/>
            <person name="Banfield J.F."/>
        </authorList>
    </citation>
    <scope>NUCLEOTIDE SEQUENCE [LARGE SCALE GENOMIC DNA]</scope>
</reference>
<feature type="domain" description="AAA+ ATPase" evidence="9">
    <location>
        <begin position="12"/>
        <end position="160"/>
    </location>
</feature>
<dbReference type="InterPro" id="IPR003593">
    <property type="entry name" value="AAA+_ATPase"/>
</dbReference>
<comment type="caution">
    <text evidence="10">The sequence shown here is derived from an EMBL/GenBank/DDBJ whole genome shotgun (WGS) entry which is preliminary data.</text>
</comment>
<dbReference type="InterPro" id="IPR049163">
    <property type="entry name" value="Pif1-like_2B_dom"/>
</dbReference>
<evidence type="ECO:0000256" key="2">
    <source>
        <dbReference type="ARBA" id="ARBA00022763"/>
    </source>
</evidence>
<dbReference type="InterPro" id="IPR010285">
    <property type="entry name" value="DNA_helicase_pif1-like_DEAD"/>
</dbReference>
<keyword evidence="6" id="KW-0238">DNA-binding</keyword>
<evidence type="ECO:0000256" key="6">
    <source>
        <dbReference type="ARBA" id="ARBA00023125"/>
    </source>
</evidence>
<dbReference type="STRING" id="1798473.A3G50_01790"/>
<dbReference type="GO" id="GO:0000723">
    <property type="term" value="P:telomere maintenance"/>
    <property type="evidence" value="ECO:0007669"/>
    <property type="project" value="InterPro"/>
</dbReference>
<keyword evidence="8" id="KW-0413">Isomerase</keyword>
<keyword evidence="5" id="KW-0067">ATP-binding</keyword>
<evidence type="ECO:0000256" key="3">
    <source>
        <dbReference type="ARBA" id="ARBA00022801"/>
    </source>
</evidence>
<dbReference type="Gene3D" id="3.40.50.300">
    <property type="entry name" value="P-loop containing nucleotide triphosphate hydrolases"/>
    <property type="match status" value="1"/>
</dbReference>
<evidence type="ECO:0000313" key="10">
    <source>
        <dbReference type="EMBL" id="OGG43135.1"/>
    </source>
</evidence>
<sequence>MIQSRALSIIKTGANVFLTGEPGSGKTYLVNQYVAYLRSVGIEPAITASTGIAATHIGGMTIHSWSGIGIKTKLDKHDLNKIVLNKYIAKRVRHAKVLIIDEISMLLPGMLSMIDNVCREIKQRPEPFGGMQVVLVGDFFQLPPIVRRAEDDNSQAKLIEESPALFAYDSSSWAKLNPAICYLTEQYRQDDSNFLEILSSIRRNVFGDHHLRHIETRKIEYLAAPAGVPKFFSHNIDVNRVNDEMLAQLSSKPEIFSMFSQGPDALVAALKRGCLSPETLSLKVGAAVMFTKNNPKEGFANGTLGAVVGFDKISGYPVIRMRNGRRVSVKPMDWTIEEDSKARAKITQLPLRLAWAITVHKSQGMSLEAAVMDLSAVFEFGQGYVALSRVSRLSGLYLLGWNERAFRVHPEVLIKDKFFQLASKETEAKFAKTPPVKLLKMNENFIADCKEGKYF</sequence>
<keyword evidence="1" id="KW-0547">Nucleotide-binding</keyword>
<dbReference type="GO" id="GO:0003678">
    <property type="term" value="F:DNA helicase activity"/>
    <property type="evidence" value="ECO:0007669"/>
    <property type="project" value="InterPro"/>
</dbReference>
<dbReference type="AlphaFoldDB" id="A0A1F6C1P7"/>
<evidence type="ECO:0000256" key="1">
    <source>
        <dbReference type="ARBA" id="ARBA00022741"/>
    </source>
</evidence>
<name>A0A1F6C1P7_9BACT</name>
<dbReference type="InterPro" id="IPR051055">
    <property type="entry name" value="PIF1_helicase"/>
</dbReference>
<keyword evidence="4" id="KW-0347">Helicase</keyword>
<protein>
    <recommendedName>
        <fullName evidence="9">AAA+ ATPase domain-containing protein</fullName>
    </recommendedName>
</protein>
<keyword evidence="3" id="KW-0378">Hydrolase</keyword>
<dbReference type="PANTHER" id="PTHR47642">
    <property type="entry name" value="ATP-DEPENDENT DNA HELICASE"/>
    <property type="match status" value="1"/>
</dbReference>
<evidence type="ECO:0000256" key="5">
    <source>
        <dbReference type="ARBA" id="ARBA00022840"/>
    </source>
</evidence>
<evidence type="ECO:0000256" key="4">
    <source>
        <dbReference type="ARBA" id="ARBA00022806"/>
    </source>
</evidence>
<dbReference type="CDD" id="cd18037">
    <property type="entry name" value="DEXSc_Pif1_like"/>
    <property type="match status" value="1"/>
</dbReference>
<dbReference type="Pfam" id="PF05970">
    <property type="entry name" value="PIF1"/>
    <property type="match status" value="1"/>
</dbReference>
<proteinExistence type="predicted"/>
<dbReference type="SUPFAM" id="SSF52540">
    <property type="entry name" value="P-loop containing nucleoside triphosphate hydrolases"/>
    <property type="match status" value="2"/>
</dbReference>
<keyword evidence="2" id="KW-0227">DNA damage</keyword>